<evidence type="ECO:0000256" key="1">
    <source>
        <dbReference type="SAM" id="MobiDB-lite"/>
    </source>
</evidence>
<feature type="transmembrane region" description="Helical" evidence="2">
    <location>
        <begin position="12"/>
        <end position="31"/>
    </location>
</feature>
<feature type="domain" description="Filamentous haemagglutinin FhaB/tRNA nuclease CdiA-like TPS" evidence="3">
    <location>
        <begin position="41"/>
        <end position="160"/>
    </location>
</feature>
<keyword evidence="5" id="KW-1185">Reference proteome</keyword>
<accession>A0A9X4M9B5</accession>
<evidence type="ECO:0000313" key="5">
    <source>
        <dbReference type="Proteomes" id="UP001152872"/>
    </source>
</evidence>
<dbReference type="InterPro" id="IPR012334">
    <property type="entry name" value="Pectin_lyas_fold"/>
</dbReference>
<evidence type="ECO:0000256" key="2">
    <source>
        <dbReference type="SAM" id="Phobius"/>
    </source>
</evidence>
<dbReference type="Proteomes" id="UP001152872">
    <property type="component" value="Unassembled WGS sequence"/>
</dbReference>
<reference evidence="4" key="1">
    <citation type="submission" date="2019-05" db="EMBL/GenBank/DDBJ databases">
        <title>Whole genome sequencing of Pseudanabaena catenata USMAC16.</title>
        <authorList>
            <person name="Khan Z."/>
            <person name="Omar W.M."/>
            <person name="Convey P."/>
            <person name="Merican F."/>
            <person name="Najimudin N."/>
        </authorList>
    </citation>
    <scope>NUCLEOTIDE SEQUENCE</scope>
    <source>
        <strain evidence="4">USMAC16</strain>
    </source>
</reference>
<keyword evidence="2" id="KW-0812">Transmembrane</keyword>
<feature type="compositionally biased region" description="Basic and acidic residues" evidence="1">
    <location>
        <begin position="818"/>
        <end position="833"/>
    </location>
</feature>
<dbReference type="NCBIfam" id="TIGR01901">
    <property type="entry name" value="adhes_NPXG"/>
    <property type="match status" value="1"/>
</dbReference>
<dbReference type="EMBL" id="VBTY01000164">
    <property type="protein sequence ID" value="MDG3496236.1"/>
    <property type="molecule type" value="Genomic_DNA"/>
</dbReference>
<comment type="caution">
    <text evidence="4">The sequence shown here is derived from an EMBL/GenBank/DDBJ whole genome shotgun (WGS) entry which is preliminary data.</text>
</comment>
<proteinExistence type="predicted"/>
<dbReference type="SUPFAM" id="SSF51126">
    <property type="entry name" value="Pectin lyase-like"/>
    <property type="match status" value="2"/>
</dbReference>
<organism evidence="4 5">
    <name type="scientific">Pseudanabaena catenata USMAC16</name>
    <dbReference type="NCBI Taxonomy" id="1855837"/>
    <lineage>
        <taxon>Bacteria</taxon>
        <taxon>Bacillati</taxon>
        <taxon>Cyanobacteriota</taxon>
        <taxon>Cyanophyceae</taxon>
        <taxon>Pseudanabaenales</taxon>
        <taxon>Pseudanabaenaceae</taxon>
        <taxon>Pseudanabaena</taxon>
    </lineage>
</organism>
<dbReference type="Gene3D" id="2.160.20.10">
    <property type="entry name" value="Single-stranded right-handed beta-helix, Pectin lyase-like"/>
    <property type="match status" value="2"/>
</dbReference>
<dbReference type="InterPro" id="IPR011050">
    <property type="entry name" value="Pectin_lyase_fold/virulence"/>
</dbReference>
<feature type="region of interest" description="Disordered" evidence="1">
    <location>
        <begin position="808"/>
        <end position="833"/>
    </location>
</feature>
<dbReference type="AlphaFoldDB" id="A0A9X4M9B5"/>
<dbReference type="Pfam" id="PF05860">
    <property type="entry name" value="TPS"/>
    <property type="match status" value="1"/>
</dbReference>
<protein>
    <submittedName>
        <fullName evidence="4">S-layer family protein</fullName>
    </submittedName>
</protein>
<dbReference type="InterPro" id="IPR008638">
    <property type="entry name" value="FhaB/CdiA-like_TPS"/>
</dbReference>
<dbReference type="RefSeq" id="WP_009628404.1">
    <property type="nucleotide sequence ID" value="NZ_VBTY01000164.1"/>
</dbReference>
<sequence length="916" mass="94442">MNFRQRLRQRLWWWYPSFLLMGMEMGMGILLPTNASAQSVTADGTLSTTVTSPDNLNFTITNGNQPNSGGNLFHSFSQFSVTTGGSATFNLVNTPNITTIFSRVTGGSVSNIDGLIQTINNSNPVSLFLLNPSGIIFGPNARLNIGGSFVGTTANSVIFSDGVKFSANDLTANPLLTVNAPIGLNLPANAGAISLQKMATLQVAQGNTLALVGSQINMTGANLIAPDGRVELWAAQNAQIALNNQARWQLASDPSIVNWGNISLNQASLVDTSGTNGGAINIRGRGLTLQGGSNISSITSAGQGKGINVQTTEFVDLLGASQAGQFSPKILTSVGTFFGAPASGRAGDVTVETGSLRLSNGAWIQSSSTGDNSRSGDIIIKAKDVEVVGSDPFATNAPTAISTILFTGTNSESGKITIDADRIRVQDGGIISTSLVNLGLSSAPTGKAGDISIRATESLIISGYTPAKLLSGVSTAIDLTKGEGGNITIEAGSLQIFNGGTIRSTLSGTGKAGNITIQAKEVAISDPELDGITQLPGGITVSIGANSEGTGGNITLTADSLRLFNGGQITSSTNGNVAAGNINLQVKNITVDNVSKTLANGQILPSTIAATSSTKSDAGSVNIVGDRLDVLNRGEISVSNTGGGDAGNLSVSASRVQLDYEGSLRSEVSAGDRGNISINADVLLLRHGSQISTNATGNATGGNININGKFIVAVPSENSDITANALRGAGGNINITTQGLFGLKFRPQLTPESDITASSQFGLSGTVNINNLAFTPTAGLIQLPSDIDDPSQRIAQGCRTYGNSRFVATGRGGLPENPSDRRSGDRPWTDIRDPAAFRNSNTIATTSQSEQQSEQQAVKATPPIVEATGWQINAKGEVDLYTANSAIREATVTDCAGFLAIAPNLFKVKEVVSNEF</sequence>
<gene>
    <name evidence="4" type="ORF">FEV09_16955</name>
</gene>
<evidence type="ECO:0000259" key="3">
    <source>
        <dbReference type="SMART" id="SM00912"/>
    </source>
</evidence>
<keyword evidence="2" id="KW-0472">Membrane</keyword>
<dbReference type="SMART" id="SM00912">
    <property type="entry name" value="Haemagg_act"/>
    <property type="match status" value="1"/>
</dbReference>
<keyword evidence="2" id="KW-1133">Transmembrane helix</keyword>
<name>A0A9X4M9B5_9CYAN</name>
<evidence type="ECO:0000313" key="4">
    <source>
        <dbReference type="EMBL" id="MDG3496236.1"/>
    </source>
</evidence>